<organism evidence="3 4">
    <name type="scientific">Sinomicrobium weinanense</name>
    <dbReference type="NCBI Taxonomy" id="2842200"/>
    <lineage>
        <taxon>Bacteria</taxon>
        <taxon>Pseudomonadati</taxon>
        <taxon>Bacteroidota</taxon>
        <taxon>Flavobacteriia</taxon>
        <taxon>Flavobacteriales</taxon>
        <taxon>Flavobacteriaceae</taxon>
        <taxon>Sinomicrobium</taxon>
    </lineage>
</organism>
<evidence type="ECO:0000259" key="2">
    <source>
        <dbReference type="Pfam" id="PF14321"/>
    </source>
</evidence>
<proteinExistence type="predicted"/>
<feature type="signal peptide" evidence="1">
    <location>
        <begin position="1"/>
        <end position="21"/>
    </location>
</feature>
<evidence type="ECO:0000313" key="4">
    <source>
        <dbReference type="Proteomes" id="UP000653730"/>
    </source>
</evidence>
<reference evidence="3 4" key="1">
    <citation type="submission" date="2020-09" db="EMBL/GenBank/DDBJ databases">
        <title>Sinomicrobium weinanense sp. nov., a halophilic bacteria isolated from saline-alkali soil.</title>
        <authorList>
            <person name="Wu P."/>
            <person name="Ren H."/>
            <person name="Mei Y."/>
            <person name="Liang Y."/>
            <person name="Chen Z."/>
        </authorList>
    </citation>
    <scope>NUCLEOTIDE SEQUENCE [LARGE SCALE GENOMIC DNA]</scope>
    <source>
        <strain evidence="3 4">FJxs</strain>
    </source>
</reference>
<keyword evidence="4" id="KW-1185">Reference proteome</keyword>
<name>A0A926JQH5_9FLAO</name>
<dbReference type="Proteomes" id="UP000653730">
    <property type="component" value="Unassembled WGS sequence"/>
</dbReference>
<sequence>MKNRVLNLLLPLLLVVFVVSCSDDDDGTDNRPTANAKVYITDAPVDNAGVKGAFVTITDVKVDGVSVENFNAMTIDLMQYQNGDTQLLGDLEVKAGGDANVTLVLDYETDAQGNAPGCYILTDVKHALESGNNEITLDDDVDIIAETTNELVVDFDLRKTIRSSAESEFEFVSGATLENAVRVVNKAETAEINGNVSGRSNADGDVIVVYAYEKGEYSDNEENENSEGIRFAGAVTSALVNDMDEYKLTFLEEGEYELHFASYSRNSITGKAEFQSSLTVESLLDLNILNLKLMSSVNLSVNVRITGTVN</sequence>
<feature type="chain" id="PRO_5037296141" evidence="1">
    <location>
        <begin position="22"/>
        <end position="310"/>
    </location>
</feature>
<dbReference type="AlphaFoldDB" id="A0A926JQH5"/>
<gene>
    <name evidence="3" type="ORF">IBL28_06560</name>
</gene>
<dbReference type="RefSeq" id="WP_187964768.1">
    <property type="nucleotide sequence ID" value="NZ_JACVDC010000012.1"/>
</dbReference>
<comment type="caution">
    <text evidence="3">The sequence shown here is derived from an EMBL/GenBank/DDBJ whole genome shotgun (WGS) entry which is preliminary data.</text>
</comment>
<dbReference type="PROSITE" id="PS51257">
    <property type="entry name" value="PROKAR_LIPOPROTEIN"/>
    <property type="match status" value="1"/>
</dbReference>
<evidence type="ECO:0000313" key="3">
    <source>
        <dbReference type="EMBL" id="MBC9795620.1"/>
    </source>
</evidence>
<evidence type="ECO:0000256" key="1">
    <source>
        <dbReference type="SAM" id="SignalP"/>
    </source>
</evidence>
<feature type="domain" description="DUF4382" evidence="2">
    <location>
        <begin position="33"/>
        <end position="169"/>
    </location>
</feature>
<dbReference type="Pfam" id="PF14321">
    <property type="entry name" value="DUF4382"/>
    <property type="match status" value="1"/>
</dbReference>
<protein>
    <submittedName>
        <fullName evidence="3">DUF4382 domain-containing protein</fullName>
    </submittedName>
</protein>
<keyword evidence="1" id="KW-0732">Signal</keyword>
<dbReference type="InterPro" id="IPR025491">
    <property type="entry name" value="DUF4382"/>
</dbReference>
<accession>A0A926JQH5</accession>
<dbReference type="EMBL" id="JACVDC010000012">
    <property type="protein sequence ID" value="MBC9795620.1"/>
    <property type="molecule type" value="Genomic_DNA"/>
</dbReference>